<dbReference type="PANTHER" id="PTHR35008">
    <property type="entry name" value="BLL4482 PROTEIN-RELATED"/>
    <property type="match status" value="1"/>
</dbReference>
<dbReference type="PANTHER" id="PTHR35008:SF8">
    <property type="entry name" value="ALCOHOL DEHYDROGENASE CYTOCHROME C SUBUNIT"/>
    <property type="match status" value="1"/>
</dbReference>
<proteinExistence type="predicted"/>
<dbReference type="Proteomes" id="UP001073227">
    <property type="component" value="Unassembled WGS sequence"/>
</dbReference>
<dbReference type="InterPro" id="IPR051459">
    <property type="entry name" value="Cytochrome_c-type_DH"/>
</dbReference>
<feature type="domain" description="Cytochrome c" evidence="5">
    <location>
        <begin position="43"/>
        <end position="151"/>
    </location>
</feature>
<keyword evidence="1 4" id="KW-0349">Heme</keyword>
<evidence type="ECO:0000256" key="3">
    <source>
        <dbReference type="ARBA" id="ARBA00023004"/>
    </source>
</evidence>
<dbReference type="EMBL" id="JAOVZR010000001">
    <property type="protein sequence ID" value="MCY0146207.1"/>
    <property type="molecule type" value="Genomic_DNA"/>
</dbReference>
<dbReference type="InterPro" id="IPR036909">
    <property type="entry name" value="Cyt_c-like_dom_sf"/>
</dbReference>
<keyword evidence="7" id="KW-1185">Reference proteome</keyword>
<keyword evidence="3 4" id="KW-0408">Iron</keyword>
<evidence type="ECO:0000313" key="6">
    <source>
        <dbReference type="EMBL" id="MCY0146207.1"/>
    </source>
</evidence>
<feature type="domain" description="Cytochrome c" evidence="5">
    <location>
        <begin position="193"/>
        <end position="302"/>
    </location>
</feature>
<reference evidence="6" key="1">
    <citation type="submission" date="2022-10" db="EMBL/GenBank/DDBJ databases">
        <title>Hoeflea sp. G2-23, isolated from marine algae.</title>
        <authorList>
            <person name="Kristyanto S."/>
            <person name="Kim J.M."/>
            <person name="Jeon C.O."/>
        </authorList>
    </citation>
    <scope>NUCLEOTIDE SEQUENCE</scope>
    <source>
        <strain evidence="6">G2-23</strain>
    </source>
</reference>
<comment type="caution">
    <text evidence="6">The sequence shown here is derived from an EMBL/GenBank/DDBJ whole genome shotgun (WGS) entry which is preliminary data.</text>
</comment>
<dbReference type="SUPFAM" id="SSF46626">
    <property type="entry name" value="Cytochrome c"/>
    <property type="match status" value="2"/>
</dbReference>
<dbReference type="Gene3D" id="1.10.760.10">
    <property type="entry name" value="Cytochrome c-like domain"/>
    <property type="match status" value="2"/>
</dbReference>
<keyword evidence="2 4" id="KW-0479">Metal-binding</keyword>
<dbReference type="Pfam" id="PF00034">
    <property type="entry name" value="Cytochrom_C"/>
    <property type="match status" value="1"/>
</dbReference>
<evidence type="ECO:0000313" key="7">
    <source>
        <dbReference type="Proteomes" id="UP001073227"/>
    </source>
</evidence>
<evidence type="ECO:0000256" key="2">
    <source>
        <dbReference type="ARBA" id="ARBA00022723"/>
    </source>
</evidence>
<dbReference type="PROSITE" id="PS51007">
    <property type="entry name" value="CYTC"/>
    <property type="match status" value="2"/>
</dbReference>
<organism evidence="6 7">
    <name type="scientific">Hoeflea algicola</name>
    <dbReference type="NCBI Taxonomy" id="2983763"/>
    <lineage>
        <taxon>Bacteria</taxon>
        <taxon>Pseudomonadati</taxon>
        <taxon>Pseudomonadota</taxon>
        <taxon>Alphaproteobacteria</taxon>
        <taxon>Hyphomicrobiales</taxon>
        <taxon>Rhizobiaceae</taxon>
        <taxon>Hoeflea</taxon>
    </lineage>
</organism>
<dbReference type="InterPro" id="IPR009056">
    <property type="entry name" value="Cyt_c-like_dom"/>
</dbReference>
<protein>
    <submittedName>
        <fullName evidence="6">Cytochrome c</fullName>
    </submittedName>
</protein>
<dbReference type="RefSeq" id="WP_267651893.1">
    <property type="nucleotide sequence ID" value="NZ_JAOVZR010000001.1"/>
</dbReference>
<gene>
    <name evidence="6" type="ORF">OEG84_00345</name>
</gene>
<name>A0ABT3Z390_9HYPH</name>
<sequence length="309" mass="32359">MNRAALAIGVGVAAVAAATIGLVLTQPKPLKAERLEAIAALEGNAEAGETLFWAGGCASCHAAPGAKDEARLVLSGGVRLTSDFGTFIGPNISPHPQAGIGSWSVADFANALLAGVSPEGGHYYPTFPYGSYTRMSDRDVADLFAFMGTLPESDVASLPHEVGFPFNIRRLLGGWKLLFVTDAPRESVDQTNAQLVRGQYLVEGPGHCGECHTPRNLIGGFVVGAWLSGAPNPEGKGIIPNLTPGGKSIKDWSASDIAYYLESGFTPDFDSVGGSMVEVQANMAKLESSDRDAIAAYLKALPARPNGWE</sequence>
<evidence type="ECO:0000259" key="5">
    <source>
        <dbReference type="PROSITE" id="PS51007"/>
    </source>
</evidence>
<accession>A0ABT3Z390</accession>
<evidence type="ECO:0000256" key="4">
    <source>
        <dbReference type="PROSITE-ProRule" id="PRU00433"/>
    </source>
</evidence>
<evidence type="ECO:0000256" key="1">
    <source>
        <dbReference type="ARBA" id="ARBA00022617"/>
    </source>
</evidence>